<protein>
    <submittedName>
        <fullName evidence="1">Uu.00g018470.m01.CDS01</fullName>
    </submittedName>
</protein>
<sequence>MDAVARIVQNDELDEPAKIDAIAVERGWFSGKMDAIDNYLAGDGSDAAATAAKLAAPIDEAYSTADHGRALYEAEITARNQRRHWSLAEALDRWGPEEDIPQPGPETADLPTAEGQLWDLWYSVLHAAKRNPWTDETQQSKLVDLVKALKARPDPAQPSRMTAPLKNNWIWTSGSLWSTLPMLGPSAREMWNDSCGFGAGWTVPEQHAETNVHAFVARLTASGTSDFTTYARWALCDALETNTGGAGLHHHAPRQTQLAHSLTLAAVWIHIAGKYMRECEQHEALPGYTEVSLDARGKILPWSGKSDGPHFSDARWDFWRRRFDQEAHNEELPEEVRLLAAEAAKTIQGYSM</sequence>
<evidence type="ECO:0000313" key="2">
    <source>
        <dbReference type="Proteomes" id="UP001295740"/>
    </source>
</evidence>
<dbReference type="Proteomes" id="UP001295740">
    <property type="component" value="Unassembled WGS sequence"/>
</dbReference>
<accession>A0AAI8YQL8</accession>
<gene>
    <name evidence="1" type="ORF">KHLLAP_LOCUS14196</name>
</gene>
<dbReference type="PANTHER" id="PTHR38797:SF4">
    <property type="entry name" value="NUCLEAR PORE COMPLEX PROTEIN NUP85"/>
    <property type="match status" value="1"/>
</dbReference>
<dbReference type="PANTHER" id="PTHR38797">
    <property type="entry name" value="NUCLEAR PORE COMPLEX PROTEIN NUP85-RELATED"/>
    <property type="match status" value="1"/>
</dbReference>
<dbReference type="InterPro" id="IPR022085">
    <property type="entry name" value="OpdG"/>
</dbReference>
<dbReference type="Pfam" id="PF12311">
    <property type="entry name" value="DUF3632"/>
    <property type="match status" value="1"/>
</dbReference>
<comment type="caution">
    <text evidence="1">The sequence shown here is derived from an EMBL/GenBank/DDBJ whole genome shotgun (WGS) entry which is preliminary data.</text>
</comment>
<dbReference type="AlphaFoldDB" id="A0AAI8YQL8"/>
<reference evidence="1" key="1">
    <citation type="submission" date="2023-10" db="EMBL/GenBank/DDBJ databases">
        <authorList>
            <person name="Hackl T."/>
        </authorList>
    </citation>
    <scope>NUCLEOTIDE SEQUENCE</scope>
</reference>
<evidence type="ECO:0000313" key="1">
    <source>
        <dbReference type="EMBL" id="CAJ2513728.1"/>
    </source>
</evidence>
<keyword evidence="2" id="KW-1185">Reference proteome</keyword>
<dbReference type="EMBL" id="CAUWAG010000020">
    <property type="protein sequence ID" value="CAJ2513728.1"/>
    <property type="molecule type" value="Genomic_DNA"/>
</dbReference>
<organism evidence="1 2">
    <name type="scientific">Anthostomella pinea</name>
    <dbReference type="NCBI Taxonomy" id="933095"/>
    <lineage>
        <taxon>Eukaryota</taxon>
        <taxon>Fungi</taxon>
        <taxon>Dikarya</taxon>
        <taxon>Ascomycota</taxon>
        <taxon>Pezizomycotina</taxon>
        <taxon>Sordariomycetes</taxon>
        <taxon>Xylariomycetidae</taxon>
        <taxon>Xylariales</taxon>
        <taxon>Xylariaceae</taxon>
        <taxon>Anthostomella</taxon>
    </lineage>
</organism>
<dbReference type="InterPro" id="IPR053204">
    <property type="entry name" value="Oxopyrrolidines_Biosynth-assoc"/>
</dbReference>
<name>A0AAI8YQL8_9PEZI</name>
<proteinExistence type="predicted"/>